<comment type="similarity">
    <text evidence="1">Belongs to the cyclophilin-type PPIase family.</text>
</comment>
<dbReference type="GO" id="GO:0003755">
    <property type="term" value="F:peptidyl-prolyl cis-trans isomerase activity"/>
    <property type="evidence" value="ECO:0007669"/>
    <property type="project" value="UniProtKB-UniRule"/>
</dbReference>
<dbReference type="GO" id="GO:0005737">
    <property type="term" value="C:cytoplasm"/>
    <property type="evidence" value="ECO:0007669"/>
    <property type="project" value="TreeGrafter"/>
</dbReference>
<dbReference type="GO" id="GO:0016018">
    <property type="term" value="F:cyclosporin A binding"/>
    <property type="evidence" value="ECO:0007669"/>
    <property type="project" value="TreeGrafter"/>
</dbReference>
<reference evidence="4" key="1">
    <citation type="submission" date="2014-11" db="EMBL/GenBank/DDBJ databases">
        <authorList>
            <person name="Otto D Thomas"/>
            <person name="Naeem Raeece"/>
        </authorList>
    </citation>
    <scope>NUCLEOTIDE SEQUENCE</scope>
</reference>
<dbReference type="GO" id="GO:0006457">
    <property type="term" value="P:protein folding"/>
    <property type="evidence" value="ECO:0007669"/>
    <property type="project" value="TreeGrafter"/>
</dbReference>
<gene>
    <name evidence="4" type="ORF">Cvel_18600</name>
</gene>
<feature type="domain" description="PPIase cyclophilin-type" evidence="3">
    <location>
        <begin position="153"/>
        <end position="218"/>
    </location>
</feature>
<accession>A0A0G4FU62</accession>
<dbReference type="SUPFAM" id="SSF50891">
    <property type="entry name" value="Cyclophilin-like"/>
    <property type="match status" value="1"/>
</dbReference>
<dbReference type="EMBL" id="CDMZ01000609">
    <property type="protein sequence ID" value="CEM17839.1"/>
    <property type="molecule type" value="Genomic_DNA"/>
</dbReference>
<comment type="function">
    <text evidence="1">PPIases accelerate the folding of proteins. It catalyzes the cis-trans isomerization of proline imidic peptide bonds in oligopeptides.</text>
</comment>
<dbReference type="PANTHER" id="PTHR11071">
    <property type="entry name" value="PEPTIDYL-PROLYL CIS-TRANS ISOMERASE"/>
    <property type="match status" value="1"/>
</dbReference>
<dbReference type="VEuPathDB" id="CryptoDB:Cvel_18600"/>
<evidence type="ECO:0000256" key="1">
    <source>
        <dbReference type="RuleBase" id="RU363019"/>
    </source>
</evidence>
<keyword evidence="1" id="KW-0697">Rotamase</keyword>
<organism evidence="4">
    <name type="scientific">Chromera velia CCMP2878</name>
    <dbReference type="NCBI Taxonomy" id="1169474"/>
    <lineage>
        <taxon>Eukaryota</taxon>
        <taxon>Sar</taxon>
        <taxon>Alveolata</taxon>
        <taxon>Colpodellida</taxon>
        <taxon>Chromeraceae</taxon>
        <taxon>Chromera</taxon>
    </lineage>
</organism>
<evidence type="ECO:0000313" key="4">
    <source>
        <dbReference type="EMBL" id="CEM17839.1"/>
    </source>
</evidence>
<dbReference type="Gene3D" id="2.40.100.10">
    <property type="entry name" value="Cyclophilin-like"/>
    <property type="match status" value="1"/>
</dbReference>
<keyword evidence="1" id="KW-0732">Signal</keyword>
<proteinExistence type="inferred from homology"/>
<evidence type="ECO:0000256" key="2">
    <source>
        <dbReference type="SAM" id="MobiDB-lite"/>
    </source>
</evidence>
<keyword evidence="1" id="KW-0413">Isomerase</keyword>
<sequence>MIPLRVRIIVCLSLAFLIVFFVFSFVQTDPSVVGSADEPERKALQSLADAVNGKETQTSQSEGGKAESPPGKTSKFRSRLFDRSQRHKYKEPTSATDSTAKETETKETANSAPIPESVQTETGEAEQLSVPNPSVSDLPPRDPNAPRITSHVYLDVSVDGVRSGRLILGLYGELLPRTTKNFEEICRGSTPLPSAPAGKMMTFAGSVFHRIIPGFMAQVRCSKEKKSAVVLSDLSPPFSTCV</sequence>
<dbReference type="InterPro" id="IPR029000">
    <property type="entry name" value="Cyclophilin-like_dom_sf"/>
</dbReference>
<dbReference type="PANTHER" id="PTHR11071:SF561">
    <property type="entry name" value="PEPTIDYL-PROLYL CIS-TRANS ISOMERASE D-RELATED"/>
    <property type="match status" value="1"/>
</dbReference>
<feature type="region of interest" description="Disordered" evidence="2">
    <location>
        <begin position="50"/>
        <end position="146"/>
    </location>
</feature>
<name>A0A0G4FU62_9ALVE</name>
<dbReference type="Pfam" id="PF00160">
    <property type="entry name" value="Pro_isomerase"/>
    <property type="match status" value="1"/>
</dbReference>
<dbReference type="PRINTS" id="PR00153">
    <property type="entry name" value="CSAPPISMRASE"/>
</dbReference>
<evidence type="ECO:0000259" key="3">
    <source>
        <dbReference type="PROSITE" id="PS50072"/>
    </source>
</evidence>
<dbReference type="AlphaFoldDB" id="A0A0G4FU62"/>
<dbReference type="EC" id="5.2.1.8" evidence="1"/>
<dbReference type="InterPro" id="IPR002130">
    <property type="entry name" value="Cyclophilin-type_PPIase_dom"/>
</dbReference>
<comment type="catalytic activity">
    <reaction evidence="1">
        <text>[protein]-peptidylproline (omega=180) = [protein]-peptidylproline (omega=0)</text>
        <dbReference type="Rhea" id="RHEA:16237"/>
        <dbReference type="Rhea" id="RHEA-COMP:10747"/>
        <dbReference type="Rhea" id="RHEA-COMP:10748"/>
        <dbReference type="ChEBI" id="CHEBI:83833"/>
        <dbReference type="ChEBI" id="CHEBI:83834"/>
        <dbReference type="EC" id="5.2.1.8"/>
    </reaction>
</comment>
<dbReference type="PROSITE" id="PS50072">
    <property type="entry name" value="CSA_PPIASE_2"/>
    <property type="match status" value="1"/>
</dbReference>
<feature type="chain" id="PRO_5006516109" description="Peptidyl-prolyl cis-trans isomerase" evidence="1">
    <location>
        <begin position="29"/>
        <end position="242"/>
    </location>
</feature>
<feature type="signal peptide" evidence="1">
    <location>
        <begin position="1"/>
        <end position="28"/>
    </location>
</feature>
<protein>
    <recommendedName>
        <fullName evidence="1">Peptidyl-prolyl cis-trans isomerase</fullName>
        <shortName evidence="1">PPIase</shortName>
        <ecNumber evidence="1">5.2.1.8</ecNumber>
    </recommendedName>
</protein>